<protein>
    <submittedName>
        <fullName evidence="2">Uncharacterized protein</fullName>
    </submittedName>
</protein>
<evidence type="ECO:0000313" key="3">
    <source>
        <dbReference type="Proteomes" id="UP000626092"/>
    </source>
</evidence>
<feature type="region of interest" description="Disordered" evidence="1">
    <location>
        <begin position="1"/>
        <end position="27"/>
    </location>
</feature>
<dbReference type="Proteomes" id="UP000626092">
    <property type="component" value="Unassembled WGS sequence"/>
</dbReference>
<dbReference type="AlphaFoldDB" id="A0A834H6C4"/>
<reference evidence="2" key="1">
    <citation type="submission" date="2019-11" db="EMBL/GenBank/DDBJ databases">
        <authorList>
            <person name="Liu Y."/>
            <person name="Hou J."/>
            <person name="Li T.-Q."/>
            <person name="Guan C.-H."/>
            <person name="Wu X."/>
            <person name="Wu H.-Z."/>
            <person name="Ling F."/>
            <person name="Zhang R."/>
            <person name="Shi X.-G."/>
            <person name="Ren J.-P."/>
            <person name="Chen E.-F."/>
            <person name="Sun J.-M."/>
        </authorList>
    </citation>
    <scope>NUCLEOTIDE SEQUENCE</scope>
    <source>
        <strain evidence="2">Adult_tree_wgs_1</strain>
        <tissue evidence="2">Leaves</tissue>
    </source>
</reference>
<dbReference type="EMBL" id="WJXA01000003">
    <property type="protein sequence ID" value="KAF7148576.1"/>
    <property type="molecule type" value="Genomic_DNA"/>
</dbReference>
<name>A0A834H6C4_RHOSS</name>
<evidence type="ECO:0000313" key="2">
    <source>
        <dbReference type="EMBL" id="KAF7148576.1"/>
    </source>
</evidence>
<sequence>MSQTFQPVNPSLATMETLPQNPNLLDPQISFGVHSPKHNNSSPACKLQQVFHQEGMRLDKEARVLKIVGHLENELNNSADPLVLDVVTAKLQSQDWILVENGKQKGILQQPSGSFYQKQQNSIVLTATSDNHHSTQIEESSESEDEIQEVEYGAVASKRQIKVTIPVGDDPANKEDPSNS</sequence>
<feature type="compositionally biased region" description="Polar residues" evidence="1">
    <location>
        <begin position="1"/>
        <end position="23"/>
    </location>
</feature>
<organism evidence="2 3">
    <name type="scientific">Rhododendron simsii</name>
    <name type="common">Sims's rhododendron</name>
    <dbReference type="NCBI Taxonomy" id="118357"/>
    <lineage>
        <taxon>Eukaryota</taxon>
        <taxon>Viridiplantae</taxon>
        <taxon>Streptophyta</taxon>
        <taxon>Embryophyta</taxon>
        <taxon>Tracheophyta</taxon>
        <taxon>Spermatophyta</taxon>
        <taxon>Magnoliopsida</taxon>
        <taxon>eudicotyledons</taxon>
        <taxon>Gunneridae</taxon>
        <taxon>Pentapetalae</taxon>
        <taxon>asterids</taxon>
        <taxon>Ericales</taxon>
        <taxon>Ericaceae</taxon>
        <taxon>Ericoideae</taxon>
        <taxon>Rhodoreae</taxon>
        <taxon>Rhododendron</taxon>
    </lineage>
</organism>
<proteinExistence type="predicted"/>
<gene>
    <name evidence="2" type="ORF">RHSIM_Rhsim03G0128700</name>
</gene>
<evidence type="ECO:0000256" key="1">
    <source>
        <dbReference type="SAM" id="MobiDB-lite"/>
    </source>
</evidence>
<keyword evidence="3" id="KW-1185">Reference proteome</keyword>
<comment type="caution">
    <text evidence="2">The sequence shown here is derived from an EMBL/GenBank/DDBJ whole genome shotgun (WGS) entry which is preliminary data.</text>
</comment>
<accession>A0A834H6C4</accession>